<dbReference type="KEGG" id="xbc:ELE36_00710"/>
<dbReference type="Gene3D" id="3.60.21.10">
    <property type="match status" value="1"/>
</dbReference>
<organism evidence="1 2">
    <name type="scientific">Pseudolysobacter antarcticus</name>
    <dbReference type="NCBI Taxonomy" id="2511995"/>
    <lineage>
        <taxon>Bacteria</taxon>
        <taxon>Pseudomonadati</taxon>
        <taxon>Pseudomonadota</taxon>
        <taxon>Gammaproteobacteria</taxon>
        <taxon>Lysobacterales</taxon>
        <taxon>Rhodanobacteraceae</taxon>
        <taxon>Pseudolysobacter</taxon>
    </lineage>
</organism>
<gene>
    <name evidence="1" type="ORF">ELE36_00710</name>
</gene>
<dbReference type="RefSeq" id="WP_129831274.1">
    <property type="nucleotide sequence ID" value="NZ_CP035704.1"/>
</dbReference>
<evidence type="ECO:0000313" key="1">
    <source>
        <dbReference type="EMBL" id="QBB69019.1"/>
    </source>
</evidence>
<dbReference type="InterPro" id="IPR029052">
    <property type="entry name" value="Metallo-depent_PP-like"/>
</dbReference>
<name>A0A411HEY3_9GAMM</name>
<proteinExistence type="predicted"/>
<dbReference type="EMBL" id="CP035704">
    <property type="protein sequence ID" value="QBB69019.1"/>
    <property type="molecule type" value="Genomic_DNA"/>
</dbReference>
<sequence length="342" mass="38317">MPAIAAGARKDGAAFYWHLGDLRAIYKVDEDYAREERFKAFSPPPSLDDYLRTAWTDFSQHQVQPFANTPFFIGIGNHETIAPKTRTQFLIEFQSLLDRPELKQQRSNDAALYGLLKQTPAPRTYYHWIERGIDFINLDNASDDTFDTVQMAWFNAIVDADMQNPAITTLVVGMHESLPYSKSDSHSMCGSISGRESGTRTYAKLVEAEKKSKHVYLLASHSHYYLANIYDTDHWRDADHGGVVLPGWVVGTAGAERYPLPPDVIAGPDAREHVYGYLIGTVTRGGEVRFEFRELAEPAIQLTRGADYSADTVSFCVAQNPDPEKLHAKHAQPSSCEAATQR</sequence>
<dbReference type="Proteomes" id="UP000291562">
    <property type="component" value="Chromosome"/>
</dbReference>
<dbReference type="SUPFAM" id="SSF56300">
    <property type="entry name" value="Metallo-dependent phosphatases"/>
    <property type="match status" value="1"/>
</dbReference>
<accession>A0A411HEY3</accession>
<evidence type="ECO:0000313" key="2">
    <source>
        <dbReference type="Proteomes" id="UP000291562"/>
    </source>
</evidence>
<evidence type="ECO:0008006" key="3">
    <source>
        <dbReference type="Google" id="ProtNLM"/>
    </source>
</evidence>
<reference evidence="1 2" key="1">
    <citation type="submission" date="2019-01" db="EMBL/GenBank/DDBJ databases">
        <title>Pseudolysobacter antarctica gen. nov., sp. nov., isolated from Fildes Peninsula, Antarctica.</title>
        <authorList>
            <person name="Wei Z."/>
            <person name="Peng F."/>
        </authorList>
    </citation>
    <scope>NUCLEOTIDE SEQUENCE [LARGE SCALE GENOMIC DNA]</scope>
    <source>
        <strain evidence="1 2">AQ6-296</strain>
    </source>
</reference>
<keyword evidence="2" id="KW-1185">Reference proteome</keyword>
<dbReference type="OrthoDB" id="6064550at2"/>
<dbReference type="AlphaFoldDB" id="A0A411HEY3"/>
<protein>
    <recommendedName>
        <fullName evidence="3">Calcineurin-like phosphoesterase domain-containing protein</fullName>
    </recommendedName>
</protein>